<reference evidence="2 3" key="3">
    <citation type="journal article" date="2013" name="Rice">
        <title>Improvement of the Oryza sativa Nipponbare reference genome using next generation sequence and optical map data.</title>
        <authorList>
            <person name="Kawahara Y."/>
            <person name="de la Bastide M."/>
            <person name="Hamilton J.P."/>
            <person name="Kanamori H."/>
            <person name="McCombie W.R."/>
            <person name="Ouyang S."/>
            <person name="Schwartz D.C."/>
            <person name="Tanaka T."/>
            <person name="Wu J."/>
            <person name="Zhou S."/>
            <person name="Childs K.L."/>
            <person name="Davidson R.M."/>
            <person name="Lin H."/>
            <person name="Quesada-Ocampo L."/>
            <person name="Vaillancourt B."/>
            <person name="Sakai H."/>
            <person name="Lee S.S."/>
            <person name="Kim J."/>
            <person name="Numa H."/>
            <person name="Itoh T."/>
            <person name="Buell C.R."/>
            <person name="Matsumoto T."/>
        </authorList>
    </citation>
    <scope>NUCLEOTIDE SEQUENCE [LARGE SCALE GENOMIC DNA]</scope>
    <source>
        <strain evidence="3">cv. Nipponbare</strain>
    </source>
</reference>
<evidence type="ECO:0000256" key="1">
    <source>
        <dbReference type="SAM" id="MobiDB-lite"/>
    </source>
</evidence>
<dbReference type="InParanoid" id="A0A0P0UY95"/>
<dbReference type="PaxDb" id="39947-A0A0P0UY95"/>
<name>A0A0P0UY95_ORYSJ</name>
<protein>
    <submittedName>
        <fullName evidence="2">Os01g0138166 protein</fullName>
    </submittedName>
</protein>
<dbReference type="AlphaFoldDB" id="A0A0P0UY95"/>
<gene>
    <name evidence="2" type="ordered locus">Os01g0138166</name>
    <name evidence="2" type="ORF">OSNPB_010138166</name>
</gene>
<organism evidence="2 3">
    <name type="scientific">Oryza sativa subsp. japonica</name>
    <name type="common">Rice</name>
    <dbReference type="NCBI Taxonomy" id="39947"/>
    <lineage>
        <taxon>Eukaryota</taxon>
        <taxon>Viridiplantae</taxon>
        <taxon>Streptophyta</taxon>
        <taxon>Embryophyta</taxon>
        <taxon>Tracheophyta</taxon>
        <taxon>Spermatophyta</taxon>
        <taxon>Magnoliopsida</taxon>
        <taxon>Liliopsida</taxon>
        <taxon>Poales</taxon>
        <taxon>Poaceae</taxon>
        <taxon>BOP clade</taxon>
        <taxon>Oryzoideae</taxon>
        <taxon>Oryzeae</taxon>
        <taxon>Oryzinae</taxon>
        <taxon>Oryza</taxon>
        <taxon>Oryza sativa</taxon>
    </lineage>
</organism>
<keyword evidence="3" id="KW-1185">Reference proteome</keyword>
<evidence type="ECO:0000313" key="3">
    <source>
        <dbReference type="Proteomes" id="UP000059680"/>
    </source>
</evidence>
<accession>A0A0P0UY95</accession>
<proteinExistence type="predicted"/>
<dbReference type="Proteomes" id="UP000059680">
    <property type="component" value="Chromosome 1"/>
</dbReference>
<dbReference type="EMBL" id="AP014957">
    <property type="protein sequence ID" value="BAS70292.1"/>
    <property type="molecule type" value="Genomic_DNA"/>
</dbReference>
<reference evidence="2 3" key="2">
    <citation type="journal article" date="2013" name="Plant Cell Physiol.">
        <title>Rice Annotation Project Database (RAP-DB): an integrative and interactive database for rice genomics.</title>
        <authorList>
            <person name="Sakai H."/>
            <person name="Lee S.S."/>
            <person name="Tanaka T."/>
            <person name="Numa H."/>
            <person name="Kim J."/>
            <person name="Kawahara Y."/>
            <person name="Wakimoto H."/>
            <person name="Yang C.C."/>
            <person name="Iwamoto M."/>
            <person name="Abe T."/>
            <person name="Yamada Y."/>
            <person name="Muto A."/>
            <person name="Inokuchi H."/>
            <person name="Ikemura T."/>
            <person name="Matsumoto T."/>
            <person name="Sasaki T."/>
            <person name="Itoh T."/>
        </authorList>
    </citation>
    <scope>NUCLEOTIDE SEQUENCE [LARGE SCALE GENOMIC DNA]</scope>
    <source>
        <strain evidence="3">cv. Nipponbare</strain>
    </source>
</reference>
<reference evidence="3" key="1">
    <citation type="journal article" date="2005" name="Nature">
        <title>The map-based sequence of the rice genome.</title>
        <authorList>
            <consortium name="International rice genome sequencing project (IRGSP)"/>
            <person name="Matsumoto T."/>
            <person name="Wu J."/>
            <person name="Kanamori H."/>
            <person name="Katayose Y."/>
            <person name="Fujisawa M."/>
            <person name="Namiki N."/>
            <person name="Mizuno H."/>
            <person name="Yamamoto K."/>
            <person name="Antonio B.A."/>
            <person name="Baba T."/>
            <person name="Sakata K."/>
            <person name="Nagamura Y."/>
            <person name="Aoki H."/>
            <person name="Arikawa K."/>
            <person name="Arita K."/>
            <person name="Bito T."/>
            <person name="Chiden Y."/>
            <person name="Fujitsuka N."/>
            <person name="Fukunaka R."/>
            <person name="Hamada M."/>
            <person name="Harada C."/>
            <person name="Hayashi A."/>
            <person name="Hijishita S."/>
            <person name="Honda M."/>
            <person name="Hosokawa S."/>
            <person name="Ichikawa Y."/>
            <person name="Idonuma A."/>
            <person name="Iijima M."/>
            <person name="Ikeda M."/>
            <person name="Ikeno M."/>
            <person name="Ito K."/>
            <person name="Ito S."/>
            <person name="Ito T."/>
            <person name="Ito Y."/>
            <person name="Ito Y."/>
            <person name="Iwabuchi A."/>
            <person name="Kamiya K."/>
            <person name="Karasawa W."/>
            <person name="Kurita K."/>
            <person name="Katagiri S."/>
            <person name="Kikuta A."/>
            <person name="Kobayashi H."/>
            <person name="Kobayashi N."/>
            <person name="Machita K."/>
            <person name="Maehara T."/>
            <person name="Masukawa M."/>
            <person name="Mizubayashi T."/>
            <person name="Mukai Y."/>
            <person name="Nagasaki H."/>
            <person name="Nagata Y."/>
            <person name="Naito S."/>
            <person name="Nakashima M."/>
            <person name="Nakama Y."/>
            <person name="Nakamichi Y."/>
            <person name="Nakamura M."/>
            <person name="Meguro A."/>
            <person name="Negishi M."/>
            <person name="Ohta I."/>
            <person name="Ohta T."/>
            <person name="Okamoto M."/>
            <person name="Ono N."/>
            <person name="Saji S."/>
            <person name="Sakaguchi M."/>
            <person name="Sakai K."/>
            <person name="Shibata M."/>
            <person name="Shimokawa T."/>
            <person name="Song J."/>
            <person name="Takazaki Y."/>
            <person name="Terasawa K."/>
            <person name="Tsugane M."/>
            <person name="Tsuji K."/>
            <person name="Ueda S."/>
            <person name="Waki K."/>
            <person name="Yamagata H."/>
            <person name="Yamamoto M."/>
            <person name="Yamamoto S."/>
            <person name="Yamane H."/>
            <person name="Yoshiki S."/>
            <person name="Yoshihara R."/>
            <person name="Yukawa K."/>
            <person name="Zhong H."/>
            <person name="Yano M."/>
            <person name="Yuan Q."/>
            <person name="Ouyang S."/>
            <person name="Liu J."/>
            <person name="Jones K.M."/>
            <person name="Gansberger K."/>
            <person name="Moffat K."/>
            <person name="Hill J."/>
            <person name="Bera J."/>
            <person name="Fadrosh D."/>
            <person name="Jin S."/>
            <person name="Johri S."/>
            <person name="Kim M."/>
            <person name="Overton L."/>
            <person name="Reardon M."/>
            <person name="Tsitrin T."/>
            <person name="Vuong H."/>
            <person name="Weaver B."/>
            <person name="Ciecko A."/>
            <person name="Tallon L."/>
            <person name="Jackson J."/>
            <person name="Pai G."/>
            <person name="Aken S.V."/>
            <person name="Utterback T."/>
            <person name="Reidmuller S."/>
            <person name="Feldblyum T."/>
            <person name="Hsiao J."/>
            <person name="Zismann V."/>
            <person name="Iobst S."/>
            <person name="de Vazeille A.R."/>
            <person name="Buell C.R."/>
            <person name="Ying K."/>
            <person name="Li Y."/>
            <person name="Lu T."/>
            <person name="Huang Y."/>
            <person name="Zhao Q."/>
            <person name="Feng Q."/>
            <person name="Zhang L."/>
            <person name="Zhu J."/>
            <person name="Weng Q."/>
            <person name="Mu J."/>
            <person name="Lu Y."/>
            <person name="Fan D."/>
            <person name="Liu Y."/>
            <person name="Guan J."/>
            <person name="Zhang Y."/>
            <person name="Yu S."/>
            <person name="Liu X."/>
            <person name="Zhang Y."/>
            <person name="Hong G."/>
            <person name="Han B."/>
            <person name="Choisne N."/>
            <person name="Demange N."/>
            <person name="Orjeda G."/>
            <person name="Samain S."/>
            <person name="Cattolico L."/>
            <person name="Pelletier E."/>
            <person name="Couloux A."/>
            <person name="Segurens B."/>
            <person name="Wincker P."/>
            <person name="D'Hont A."/>
            <person name="Scarpelli C."/>
            <person name="Weissenbach J."/>
            <person name="Salanoubat M."/>
            <person name="Quetier F."/>
            <person name="Yu Y."/>
            <person name="Kim H.R."/>
            <person name="Rambo T."/>
            <person name="Currie J."/>
            <person name="Collura K."/>
            <person name="Luo M."/>
            <person name="Yang T."/>
            <person name="Ammiraju J.S.S."/>
            <person name="Engler F."/>
            <person name="Soderlund C."/>
            <person name="Wing R.A."/>
            <person name="Palmer L.E."/>
            <person name="de la Bastide M."/>
            <person name="Spiegel L."/>
            <person name="Nascimento L."/>
            <person name="Zutavern T."/>
            <person name="O'Shaughnessy A."/>
            <person name="Dike S."/>
            <person name="Dedhia N."/>
            <person name="Preston R."/>
            <person name="Balija V."/>
            <person name="McCombie W.R."/>
            <person name="Chow T."/>
            <person name="Chen H."/>
            <person name="Chung M."/>
            <person name="Chen C."/>
            <person name="Shaw J."/>
            <person name="Wu H."/>
            <person name="Hsiao K."/>
            <person name="Chao Y."/>
            <person name="Chu M."/>
            <person name="Cheng C."/>
            <person name="Hour A."/>
            <person name="Lee P."/>
            <person name="Lin S."/>
            <person name="Lin Y."/>
            <person name="Liou J."/>
            <person name="Liu S."/>
            <person name="Hsing Y."/>
            <person name="Raghuvanshi S."/>
            <person name="Mohanty A."/>
            <person name="Bharti A.K."/>
            <person name="Gaur A."/>
            <person name="Gupta V."/>
            <person name="Kumar D."/>
            <person name="Ravi V."/>
            <person name="Vij S."/>
            <person name="Kapur A."/>
            <person name="Khurana P."/>
            <person name="Khurana P."/>
            <person name="Khurana J.P."/>
            <person name="Tyagi A.K."/>
            <person name="Gaikwad K."/>
            <person name="Singh A."/>
            <person name="Dalal V."/>
            <person name="Srivastava S."/>
            <person name="Dixit A."/>
            <person name="Pal A.K."/>
            <person name="Ghazi I.A."/>
            <person name="Yadav M."/>
            <person name="Pandit A."/>
            <person name="Bhargava A."/>
            <person name="Sureshbabu K."/>
            <person name="Batra K."/>
            <person name="Sharma T.R."/>
            <person name="Mohapatra T."/>
            <person name="Singh N.K."/>
            <person name="Messing J."/>
            <person name="Nelson A.B."/>
            <person name="Fuks G."/>
            <person name="Kavchok S."/>
            <person name="Keizer G."/>
            <person name="Linton E."/>
            <person name="Llaca V."/>
            <person name="Song R."/>
            <person name="Tanyolac B."/>
            <person name="Young S."/>
            <person name="Ho-Il K."/>
            <person name="Hahn J.H."/>
            <person name="Sangsakoo G."/>
            <person name="Vanavichit A."/>
            <person name="de Mattos Luiz.A.T."/>
            <person name="Zimmer P.D."/>
            <person name="Malone G."/>
            <person name="Dellagostin O."/>
            <person name="de Oliveira A.C."/>
            <person name="Bevan M."/>
            <person name="Bancroft I."/>
            <person name="Minx P."/>
            <person name="Cordum H."/>
            <person name="Wilson R."/>
            <person name="Cheng Z."/>
            <person name="Jin W."/>
            <person name="Jiang J."/>
            <person name="Leong S.A."/>
            <person name="Iwama H."/>
            <person name="Gojobori T."/>
            <person name="Itoh T."/>
            <person name="Niimura Y."/>
            <person name="Fujii Y."/>
            <person name="Habara T."/>
            <person name="Sakai H."/>
            <person name="Sato Y."/>
            <person name="Wilson G."/>
            <person name="Kumar K."/>
            <person name="McCouch S."/>
            <person name="Juretic N."/>
            <person name="Hoen D."/>
            <person name="Wright S."/>
            <person name="Bruskiewich R."/>
            <person name="Bureau T."/>
            <person name="Miyao A."/>
            <person name="Hirochika H."/>
            <person name="Nishikawa T."/>
            <person name="Kadowaki K."/>
            <person name="Sugiura M."/>
            <person name="Burr B."/>
            <person name="Sasaki T."/>
        </authorList>
    </citation>
    <scope>NUCLEOTIDE SEQUENCE [LARGE SCALE GENOMIC DNA]</scope>
    <source>
        <strain evidence="3">cv. Nipponbare</strain>
    </source>
</reference>
<sequence length="71" mass="7662">MAPCKGAAVVAGEATTRARQREGRKERWTTTIVVVAADRGRIWRARCRHCPRADLASSTAPPSSSAGERRG</sequence>
<feature type="region of interest" description="Disordered" evidence="1">
    <location>
        <begin position="1"/>
        <end position="24"/>
    </location>
</feature>
<evidence type="ECO:0000313" key="2">
    <source>
        <dbReference type="EMBL" id="BAS70292.1"/>
    </source>
</evidence>